<evidence type="ECO:0000313" key="3">
    <source>
        <dbReference type="Proteomes" id="UP001239397"/>
    </source>
</evidence>
<dbReference type="Proteomes" id="UP001239397">
    <property type="component" value="Chromosome"/>
</dbReference>
<protein>
    <submittedName>
        <fullName evidence="2">Cupin domain-containing protein</fullName>
    </submittedName>
</protein>
<reference evidence="2 3" key="1">
    <citation type="submission" date="2023-06" db="EMBL/GenBank/DDBJ databases">
        <authorList>
            <person name="Oyuntsetseg B."/>
            <person name="Kim S.B."/>
        </authorList>
    </citation>
    <scope>NUCLEOTIDE SEQUENCE [LARGE SCALE GENOMIC DNA]</scope>
    <source>
        <strain evidence="2 3">4-36</strain>
    </source>
</reference>
<dbReference type="Gene3D" id="2.60.120.10">
    <property type="entry name" value="Jelly Rolls"/>
    <property type="match status" value="1"/>
</dbReference>
<accession>A0A9Y2JQA4</accession>
<dbReference type="RefSeq" id="WP_285997485.1">
    <property type="nucleotide sequence ID" value="NZ_CP127295.1"/>
</dbReference>
<feature type="domain" description="Cupin type-2" evidence="1">
    <location>
        <begin position="52"/>
        <end position="121"/>
    </location>
</feature>
<dbReference type="InterPro" id="IPR011051">
    <property type="entry name" value="RmlC_Cupin_sf"/>
</dbReference>
<name>A0A9Y2JQA4_9PSEU</name>
<dbReference type="SUPFAM" id="SSF51182">
    <property type="entry name" value="RmlC-like cupins"/>
    <property type="match status" value="1"/>
</dbReference>
<dbReference type="Pfam" id="PF07883">
    <property type="entry name" value="Cupin_2"/>
    <property type="match status" value="1"/>
</dbReference>
<dbReference type="PANTHER" id="PTHR36440:SF1">
    <property type="entry name" value="PUTATIVE (AFU_ORTHOLOGUE AFUA_8G07350)-RELATED"/>
    <property type="match status" value="1"/>
</dbReference>
<evidence type="ECO:0000313" key="2">
    <source>
        <dbReference type="EMBL" id="WIY01024.1"/>
    </source>
</evidence>
<dbReference type="InterPro" id="IPR053146">
    <property type="entry name" value="QDO-like"/>
</dbReference>
<dbReference type="KEGG" id="amog:QRX60_44465"/>
<dbReference type="PANTHER" id="PTHR36440">
    <property type="entry name" value="PUTATIVE (AFU_ORTHOLOGUE AFUA_8G07350)-RELATED"/>
    <property type="match status" value="1"/>
</dbReference>
<gene>
    <name evidence="2" type="ORF">QRX60_44465</name>
</gene>
<organism evidence="2 3">
    <name type="scientific">Amycolatopsis mongoliensis</name>
    <dbReference type="NCBI Taxonomy" id="715475"/>
    <lineage>
        <taxon>Bacteria</taxon>
        <taxon>Bacillati</taxon>
        <taxon>Actinomycetota</taxon>
        <taxon>Actinomycetes</taxon>
        <taxon>Pseudonocardiales</taxon>
        <taxon>Pseudonocardiaceae</taxon>
        <taxon>Amycolatopsis</taxon>
    </lineage>
</organism>
<dbReference type="InterPro" id="IPR014710">
    <property type="entry name" value="RmlC-like_jellyroll"/>
</dbReference>
<keyword evidence="3" id="KW-1185">Reference proteome</keyword>
<evidence type="ECO:0000259" key="1">
    <source>
        <dbReference type="Pfam" id="PF07883"/>
    </source>
</evidence>
<dbReference type="InterPro" id="IPR013096">
    <property type="entry name" value="Cupin_2"/>
</dbReference>
<dbReference type="EMBL" id="CP127295">
    <property type="protein sequence ID" value="WIY01024.1"/>
    <property type="molecule type" value="Genomic_DNA"/>
</dbReference>
<proteinExistence type="predicted"/>
<dbReference type="AlphaFoldDB" id="A0A9Y2JQA4"/>
<sequence>MSYPDKVYFGSSGEVSANFRAADTPPDLGAPGDGIHYLATTEQTRGEYGLYRVMMKPRAGGPSTHFHRTISESFYILDGTVRLFNGEKWIEGRAGDFLHVPQGGLHAFRNDADSPAEMLLLFTPGAPREEYFEKIGEIAQDERAKFLDEHDSYFVD</sequence>